<dbReference type="SUPFAM" id="SSF56112">
    <property type="entry name" value="Protein kinase-like (PK-like)"/>
    <property type="match status" value="1"/>
</dbReference>
<name>A0A165GE74_9APHY</name>
<dbReference type="RefSeq" id="XP_040767964.1">
    <property type="nucleotide sequence ID" value="XM_040903892.1"/>
</dbReference>
<dbReference type="AlphaFoldDB" id="A0A165GE74"/>
<dbReference type="PROSITE" id="PS00108">
    <property type="entry name" value="PROTEIN_KINASE_ST"/>
    <property type="match status" value="1"/>
</dbReference>
<protein>
    <submittedName>
        <fullName evidence="2">Kinase-like protein</fullName>
    </submittedName>
</protein>
<dbReference type="InterPro" id="IPR000719">
    <property type="entry name" value="Prot_kinase_dom"/>
</dbReference>
<dbReference type="OrthoDB" id="2791079at2759"/>
<dbReference type="InterPro" id="IPR008271">
    <property type="entry name" value="Ser/Thr_kinase_AS"/>
</dbReference>
<dbReference type="GO" id="GO:0004674">
    <property type="term" value="F:protein serine/threonine kinase activity"/>
    <property type="evidence" value="ECO:0007669"/>
    <property type="project" value="TreeGrafter"/>
</dbReference>
<dbReference type="InterPro" id="IPR011009">
    <property type="entry name" value="Kinase-like_dom_sf"/>
</dbReference>
<dbReference type="InParanoid" id="A0A165GE74"/>
<dbReference type="GeneID" id="63820922"/>
<dbReference type="GO" id="GO:0005524">
    <property type="term" value="F:ATP binding"/>
    <property type="evidence" value="ECO:0007669"/>
    <property type="project" value="InterPro"/>
</dbReference>
<keyword evidence="2" id="KW-0808">Transferase</keyword>
<dbReference type="Proteomes" id="UP000076871">
    <property type="component" value="Unassembled WGS sequence"/>
</dbReference>
<dbReference type="InterPro" id="IPR051681">
    <property type="entry name" value="Ser/Thr_Kinases-Pseudokinases"/>
</dbReference>
<feature type="non-terminal residue" evidence="2">
    <location>
        <position position="1"/>
    </location>
</feature>
<accession>A0A165GE74</accession>
<keyword evidence="3" id="KW-1185">Reference proteome</keyword>
<dbReference type="PANTHER" id="PTHR44329">
    <property type="entry name" value="SERINE/THREONINE-PROTEIN KINASE TNNI3K-RELATED"/>
    <property type="match status" value="1"/>
</dbReference>
<keyword evidence="2" id="KW-0418">Kinase</keyword>
<dbReference type="EMBL" id="KV427609">
    <property type="protein sequence ID" value="KZT10224.1"/>
    <property type="molecule type" value="Genomic_DNA"/>
</dbReference>
<organism evidence="2 3">
    <name type="scientific">Laetiporus sulphureus 93-53</name>
    <dbReference type="NCBI Taxonomy" id="1314785"/>
    <lineage>
        <taxon>Eukaryota</taxon>
        <taxon>Fungi</taxon>
        <taxon>Dikarya</taxon>
        <taxon>Basidiomycota</taxon>
        <taxon>Agaricomycotina</taxon>
        <taxon>Agaricomycetes</taxon>
        <taxon>Polyporales</taxon>
        <taxon>Laetiporus</taxon>
    </lineage>
</organism>
<sequence length="441" mass="49869">LLRKLCIQSGSLPDSLEISEENITRHHDHAIDGGGFADIWLGTYGRITVALKVFRVFSKDDAQVVYKKFCKEAIQWKRLCHPNITPFMGVNTTLFPLCLGSEWMPNGSVNVFLKKRPNANRLELASHRDTPLPLVDVAKGLEYLHAHGLFHGDLKGANVLVDETSHARLSDFGLAAVIYDPDTVNLMTTSSCDHGSIRWMAPELLFPEQVGLKSARQTFQSDVYSLAMVMWEIFTGRMPFHEIPRDPAVVYQVTMLGTRPKRPPDALLLGLSDAVWRLMELCWRTDWRERPMMAFILQQLAKAIEDYLPVNRDVETTERLWENRLHDSSSTRVSSIMRHSYDTVSLPTGLMSKTASDNVTSACSNANDPGSSWIRNDEENLEHIRDAAQLFIGTERKYVHGLEILQVNFLEHTLSLTSHSSTCYAGLFQRSVPYGRRDPAL</sequence>
<evidence type="ECO:0000313" key="2">
    <source>
        <dbReference type="EMBL" id="KZT10224.1"/>
    </source>
</evidence>
<dbReference type="Pfam" id="PF07714">
    <property type="entry name" value="PK_Tyr_Ser-Thr"/>
    <property type="match status" value="1"/>
</dbReference>
<feature type="domain" description="Protein kinase" evidence="1">
    <location>
        <begin position="25"/>
        <end position="308"/>
    </location>
</feature>
<gene>
    <name evidence="2" type="ORF">LAESUDRAFT_645003</name>
</gene>
<reference evidence="2 3" key="1">
    <citation type="journal article" date="2016" name="Mol. Biol. Evol.">
        <title>Comparative Genomics of Early-Diverging Mushroom-Forming Fungi Provides Insights into the Origins of Lignocellulose Decay Capabilities.</title>
        <authorList>
            <person name="Nagy L.G."/>
            <person name="Riley R."/>
            <person name="Tritt A."/>
            <person name="Adam C."/>
            <person name="Daum C."/>
            <person name="Floudas D."/>
            <person name="Sun H."/>
            <person name="Yadav J.S."/>
            <person name="Pangilinan J."/>
            <person name="Larsson K.H."/>
            <person name="Matsuura K."/>
            <person name="Barry K."/>
            <person name="Labutti K."/>
            <person name="Kuo R."/>
            <person name="Ohm R.A."/>
            <person name="Bhattacharya S.S."/>
            <person name="Shirouzu T."/>
            <person name="Yoshinaga Y."/>
            <person name="Martin F.M."/>
            <person name="Grigoriev I.V."/>
            <person name="Hibbett D.S."/>
        </authorList>
    </citation>
    <scope>NUCLEOTIDE SEQUENCE [LARGE SCALE GENOMIC DNA]</scope>
    <source>
        <strain evidence="2 3">93-53</strain>
    </source>
</reference>
<dbReference type="STRING" id="1314785.A0A165GE74"/>
<dbReference type="Gene3D" id="1.10.510.10">
    <property type="entry name" value="Transferase(Phosphotransferase) domain 1"/>
    <property type="match status" value="1"/>
</dbReference>
<proteinExistence type="predicted"/>
<dbReference type="SMART" id="SM00220">
    <property type="entry name" value="S_TKc"/>
    <property type="match status" value="1"/>
</dbReference>
<dbReference type="PROSITE" id="PS50011">
    <property type="entry name" value="PROTEIN_KINASE_DOM"/>
    <property type="match status" value="1"/>
</dbReference>
<dbReference type="InterPro" id="IPR001245">
    <property type="entry name" value="Ser-Thr/Tyr_kinase_cat_dom"/>
</dbReference>
<evidence type="ECO:0000313" key="3">
    <source>
        <dbReference type="Proteomes" id="UP000076871"/>
    </source>
</evidence>
<evidence type="ECO:0000259" key="1">
    <source>
        <dbReference type="PROSITE" id="PS50011"/>
    </source>
</evidence>